<keyword evidence="1" id="KW-0808">Transferase</keyword>
<dbReference type="InterPro" id="IPR019410">
    <property type="entry name" value="Methyltransf_16"/>
</dbReference>
<evidence type="ECO:0008006" key="6">
    <source>
        <dbReference type="Google" id="ProtNLM"/>
    </source>
</evidence>
<dbReference type="GO" id="GO:0005634">
    <property type="term" value="C:nucleus"/>
    <property type="evidence" value="ECO:0007669"/>
    <property type="project" value="TreeGrafter"/>
</dbReference>
<keyword evidence="5" id="KW-1185">Reference proteome</keyword>
<evidence type="ECO:0000313" key="4">
    <source>
        <dbReference type="EMBL" id="KAK5884278.1"/>
    </source>
</evidence>
<proteinExistence type="predicted"/>
<dbReference type="Gene3D" id="3.40.50.150">
    <property type="entry name" value="Vaccinia Virus protein VP39"/>
    <property type="match status" value="1"/>
</dbReference>
<dbReference type="PANTHER" id="PTHR23108">
    <property type="entry name" value="METHYLTRANSFERASE-RELATED"/>
    <property type="match status" value="1"/>
</dbReference>
<evidence type="ECO:0000256" key="2">
    <source>
        <dbReference type="ARBA" id="ARBA00022691"/>
    </source>
</evidence>
<dbReference type="PANTHER" id="PTHR23108:SF0">
    <property type="entry name" value="METHYLTRANSFERASE-LIKE PROTEIN 22"/>
    <property type="match status" value="1"/>
</dbReference>
<name>A0AAN8BFJ7_9TELE</name>
<dbReference type="InterPro" id="IPR038899">
    <property type="entry name" value="METTL22"/>
</dbReference>
<dbReference type="AlphaFoldDB" id="A0AAN8BFJ7"/>
<organism evidence="4 5">
    <name type="scientific">Champsocephalus esox</name>
    <name type="common">pike icefish</name>
    <dbReference type="NCBI Taxonomy" id="159716"/>
    <lineage>
        <taxon>Eukaryota</taxon>
        <taxon>Metazoa</taxon>
        <taxon>Chordata</taxon>
        <taxon>Craniata</taxon>
        <taxon>Vertebrata</taxon>
        <taxon>Euteleostomi</taxon>
        <taxon>Actinopterygii</taxon>
        <taxon>Neopterygii</taxon>
        <taxon>Teleostei</taxon>
        <taxon>Neoteleostei</taxon>
        <taxon>Acanthomorphata</taxon>
        <taxon>Eupercaria</taxon>
        <taxon>Perciformes</taxon>
        <taxon>Notothenioidei</taxon>
        <taxon>Channichthyidae</taxon>
        <taxon>Champsocephalus</taxon>
    </lineage>
</organism>
<reference evidence="4 5" key="1">
    <citation type="journal article" date="2023" name="Mol. Biol. Evol.">
        <title>Genomics of Secondarily Temperate Adaptation in the Only Non-Antarctic Icefish.</title>
        <authorList>
            <person name="Rivera-Colon A.G."/>
            <person name="Rayamajhi N."/>
            <person name="Minhas B.F."/>
            <person name="Madrigal G."/>
            <person name="Bilyk K.T."/>
            <person name="Yoon V."/>
            <person name="Hune M."/>
            <person name="Gregory S."/>
            <person name="Cheng C.H.C."/>
            <person name="Catchen J.M."/>
        </authorList>
    </citation>
    <scope>NUCLEOTIDE SEQUENCE [LARGE SCALE GENOMIC DNA]</scope>
    <source>
        <strain evidence="4">JC2023a</strain>
    </source>
</reference>
<dbReference type="GO" id="GO:0032259">
    <property type="term" value="P:methylation"/>
    <property type="evidence" value="ECO:0007669"/>
    <property type="project" value="UniProtKB-KW"/>
</dbReference>
<sequence length="414" mass="46633">MDRITFHHDTVLSDVHMLRPNARHLMTRLNSVGQPVFISKFKILSVGERPDDKDPEKGVPEAGVGHEPKKEDEKVSQSQDGEDGGEVGGEPFLDEDGDFHITHRPRTNLPERNSRDLVCPIILQQADPELEPEEEHSEDEDDQAFDDIIKIEHTMATTLEDVGKQVWRGAFLLADFILSSPDMFRGATVLELGAGTGLTSIVMATICKTTFCTDVGADLLSMCKKNVTLNRHLMEAAGGDVRVRQLDWLQHDLCTDADVEFSWTEEEVEDMYNTTEIIIAADVIYDDELTDGLFRTLYRLGSSFSHRCSVFISIEKRMNFTLRHMDVSCDAYNHFSRCLSQLEALQDGRCSFTVQQLPTHFSQFLLYDRTEQLELWKVTSTPTPPERTPPPESACGSSLNAEPPTPHVPIHRSC</sequence>
<feature type="compositionally biased region" description="Basic and acidic residues" evidence="3">
    <location>
        <begin position="48"/>
        <end position="75"/>
    </location>
</feature>
<evidence type="ECO:0000256" key="3">
    <source>
        <dbReference type="SAM" id="MobiDB-lite"/>
    </source>
</evidence>
<evidence type="ECO:0000256" key="1">
    <source>
        <dbReference type="ARBA" id="ARBA00022603"/>
    </source>
</evidence>
<dbReference type="Proteomes" id="UP001335648">
    <property type="component" value="Unassembled WGS sequence"/>
</dbReference>
<feature type="region of interest" description="Disordered" evidence="3">
    <location>
        <begin position="379"/>
        <end position="414"/>
    </location>
</feature>
<keyword evidence="1" id="KW-0489">Methyltransferase</keyword>
<comment type="caution">
    <text evidence="4">The sequence shown here is derived from an EMBL/GenBank/DDBJ whole genome shotgun (WGS) entry which is preliminary data.</text>
</comment>
<feature type="compositionally biased region" description="Pro residues" evidence="3">
    <location>
        <begin position="382"/>
        <end position="392"/>
    </location>
</feature>
<accession>A0AAN8BFJ7</accession>
<protein>
    <recommendedName>
        <fullName evidence="6">Methyltransferase-like protein 22</fullName>
    </recommendedName>
</protein>
<gene>
    <name evidence="4" type="ORF">CesoFtcFv8_018116</name>
</gene>
<dbReference type="InterPro" id="IPR029063">
    <property type="entry name" value="SAM-dependent_MTases_sf"/>
</dbReference>
<dbReference type="Pfam" id="PF10294">
    <property type="entry name" value="Methyltransf_16"/>
    <property type="match status" value="2"/>
</dbReference>
<dbReference type="EMBL" id="JAULUE010002060">
    <property type="protein sequence ID" value="KAK5884278.1"/>
    <property type="molecule type" value="Genomic_DNA"/>
</dbReference>
<dbReference type="SUPFAM" id="SSF53335">
    <property type="entry name" value="S-adenosyl-L-methionine-dependent methyltransferases"/>
    <property type="match status" value="1"/>
</dbReference>
<dbReference type="GO" id="GO:0008276">
    <property type="term" value="F:protein methyltransferase activity"/>
    <property type="evidence" value="ECO:0007669"/>
    <property type="project" value="InterPro"/>
</dbReference>
<keyword evidence="2" id="KW-0949">S-adenosyl-L-methionine</keyword>
<feature type="region of interest" description="Disordered" evidence="3">
    <location>
        <begin position="47"/>
        <end position="112"/>
    </location>
</feature>
<evidence type="ECO:0000313" key="5">
    <source>
        <dbReference type="Proteomes" id="UP001335648"/>
    </source>
</evidence>